<keyword evidence="7 10" id="KW-0472">Membrane</keyword>
<reference evidence="13" key="1">
    <citation type="submission" date="2023-07" db="EMBL/GenBank/DDBJ databases">
        <title>Chromosome-level genome assembly of Artemia franciscana.</title>
        <authorList>
            <person name="Jo E."/>
        </authorList>
    </citation>
    <scope>NUCLEOTIDE SEQUENCE</scope>
    <source>
        <tissue evidence="13">Whole body</tissue>
    </source>
</reference>
<comment type="similarity">
    <text evidence="2 9">Belongs to the EMP24/GP25L family.</text>
</comment>
<sequence length="198" mass="22580">MILKVLAVTVLFSRAYSYIVTIDAPGEECFFEKMQAGTKMRLTFEVTEGGFLDIDIKIYSPDGNLAYEGDRESNGKITLAADKEGIYRYCFSNKMSTMTPKIVMFSIDAGERPAYAKEEDGESEKKLETMIKELASSLTSVKKEQDYLEIRQRIHHAINEGTNHRVVLWAAFEFIVLIAVTVGQVYFLKKFFEVRRVV</sequence>
<organism evidence="13 14">
    <name type="scientific">Artemia franciscana</name>
    <name type="common">Brine shrimp</name>
    <name type="synonym">Artemia sanfranciscana</name>
    <dbReference type="NCBI Taxonomy" id="6661"/>
    <lineage>
        <taxon>Eukaryota</taxon>
        <taxon>Metazoa</taxon>
        <taxon>Ecdysozoa</taxon>
        <taxon>Arthropoda</taxon>
        <taxon>Crustacea</taxon>
        <taxon>Branchiopoda</taxon>
        <taxon>Anostraca</taxon>
        <taxon>Artemiidae</taxon>
        <taxon>Artemia</taxon>
    </lineage>
</organism>
<evidence type="ECO:0000313" key="14">
    <source>
        <dbReference type="Proteomes" id="UP001187531"/>
    </source>
</evidence>
<evidence type="ECO:0000256" key="8">
    <source>
        <dbReference type="ARBA" id="ARBA00037847"/>
    </source>
</evidence>
<evidence type="ECO:0000256" key="11">
    <source>
        <dbReference type="SAM" id="SignalP"/>
    </source>
</evidence>
<dbReference type="PROSITE" id="PS50866">
    <property type="entry name" value="GOLD"/>
    <property type="match status" value="1"/>
</dbReference>
<comment type="subcellular location">
    <subcellularLocation>
        <location evidence="8">Endomembrane system</location>
        <topology evidence="8">Single-pass membrane protein</topology>
    </subcellularLocation>
    <subcellularLocation>
        <location evidence="1 9">Membrane</location>
        <topology evidence="1 9">Single-pass type I membrane protein</topology>
    </subcellularLocation>
</comment>
<dbReference type="EMBL" id="JAVRJZ010000015">
    <property type="protein sequence ID" value="KAK2712096.1"/>
    <property type="molecule type" value="Genomic_DNA"/>
</dbReference>
<evidence type="ECO:0000256" key="9">
    <source>
        <dbReference type="RuleBase" id="RU003827"/>
    </source>
</evidence>
<protein>
    <recommendedName>
        <fullName evidence="12">GOLD domain-containing protein</fullName>
    </recommendedName>
</protein>
<proteinExistence type="inferred from homology"/>
<dbReference type="SUPFAM" id="SSF101576">
    <property type="entry name" value="Supernatant protein factor (SPF), C-terminal domain"/>
    <property type="match status" value="1"/>
</dbReference>
<feature type="transmembrane region" description="Helical" evidence="10">
    <location>
        <begin position="166"/>
        <end position="188"/>
    </location>
</feature>
<evidence type="ECO:0000256" key="7">
    <source>
        <dbReference type="ARBA" id="ARBA00023136"/>
    </source>
</evidence>
<keyword evidence="6 10" id="KW-1133">Transmembrane helix</keyword>
<keyword evidence="14" id="KW-1185">Reference proteome</keyword>
<dbReference type="InterPro" id="IPR009038">
    <property type="entry name" value="GOLD_dom"/>
</dbReference>
<dbReference type="GO" id="GO:0012505">
    <property type="term" value="C:endomembrane system"/>
    <property type="evidence" value="ECO:0007669"/>
    <property type="project" value="UniProtKB-SubCell"/>
</dbReference>
<feature type="signal peptide" evidence="11">
    <location>
        <begin position="1"/>
        <end position="17"/>
    </location>
</feature>
<accession>A0AA88HU55</accession>
<comment type="caution">
    <text evidence="13">The sequence shown here is derived from an EMBL/GenBank/DDBJ whole genome shotgun (WGS) entry which is preliminary data.</text>
</comment>
<keyword evidence="5 11" id="KW-0732">Signal</keyword>
<keyword evidence="3" id="KW-0217">Developmental protein</keyword>
<dbReference type="GO" id="GO:0016020">
    <property type="term" value="C:membrane"/>
    <property type="evidence" value="ECO:0007669"/>
    <property type="project" value="UniProtKB-SubCell"/>
</dbReference>
<name>A0AA88HU55_ARTSF</name>
<keyword evidence="4 9" id="KW-0812">Transmembrane</keyword>
<evidence type="ECO:0000256" key="1">
    <source>
        <dbReference type="ARBA" id="ARBA00004479"/>
    </source>
</evidence>
<dbReference type="PANTHER" id="PTHR22811">
    <property type="entry name" value="TRANSMEMBRANE EMP24 DOMAIN-CONTAINING PROTEIN"/>
    <property type="match status" value="1"/>
</dbReference>
<dbReference type="Proteomes" id="UP001187531">
    <property type="component" value="Unassembled WGS sequence"/>
</dbReference>
<evidence type="ECO:0000256" key="3">
    <source>
        <dbReference type="ARBA" id="ARBA00022473"/>
    </source>
</evidence>
<evidence type="ECO:0000256" key="2">
    <source>
        <dbReference type="ARBA" id="ARBA00007104"/>
    </source>
</evidence>
<dbReference type="SMART" id="SM01190">
    <property type="entry name" value="EMP24_GP25L"/>
    <property type="match status" value="1"/>
</dbReference>
<dbReference type="InterPro" id="IPR036598">
    <property type="entry name" value="GOLD_dom_sf"/>
</dbReference>
<feature type="chain" id="PRO_5041692203" description="GOLD domain-containing protein" evidence="11">
    <location>
        <begin position="18"/>
        <end position="198"/>
    </location>
</feature>
<evidence type="ECO:0000256" key="10">
    <source>
        <dbReference type="SAM" id="Phobius"/>
    </source>
</evidence>
<gene>
    <name evidence="13" type="ORF">QYM36_010950</name>
</gene>
<evidence type="ECO:0000259" key="12">
    <source>
        <dbReference type="PROSITE" id="PS50866"/>
    </source>
</evidence>
<feature type="domain" description="GOLD" evidence="12">
    <location>
        <begin position="27"/>
        <end position="109"/>
    </location>
</feature>
<evidence type="ECO:0000256" key="6">
    <source>
        <dbReference type="ARBA" id="ARBA00022989"/>
    </source>
</evidence>
<dbReference type="InterPro" id="IPR015720">
    <property type="entry name" value="Emp24-like"/>
</dbReference>
<dbReference type="AlphaFoldDB" id="A0AA88HU55"/>
<evidence type="ECO:0000256" key="4">
    <source>
        <dbReference type="ARBA" id="ARBA00022692"/>
    </source>
</evidence>
<evidence type="ECO:0000313" key="13">
    <source>
        <dbReference type="EMBL" id="KAK2712096.1"/>
    </source>
</evidence>
<evidence type="ECO:0000256" key="5">
    <source>
        <dbReference type="ARBA" id="ARBA00022729"/>
    </source>
</evidence>
<dbReference type="Pfam" id="PF01105">
    <property type="entry name" value="EMP24_GP25L"/>
    <property type="match status" value="1"/>
</dbReference>